<organism evidence="2 3">
    <name type="scientific">Pseudomonas laurylsulfativorans</name>
    <dbReference type="NCBI Taxonomy" id="1943631"/>
    <lineage>
        <taxon>Bacteria</taxon>
        <taxon>Pseudomonadati</taxon>
        <taxon>Pseudomonadota</taxon>
        <taxon>Gammaproteobacteria</taxon>
        <taxon>Pseudomonadales</taxon>
        <taxon>Pseudomonadaceae</taxon>
        <taxon>Pseudomonas</taxon>
    </lineage>
</organism>
<dbReference type="PANTHER" id="PTHR30354:SF6">
    <property type="entry name" value="D-SERINE TRANSPORTER DSDX"/>
    <property type="match status" value="1"/>
</dbReference>
<evidence type="ECO:0000313" key="3">
    <source>
        <dbReference type="Proteomes" id="UP000237440"/>
    </source>
</evidence>
<keyword evidence="1" id="KW-0812">Transmembrane</keyword>
<feature type="transmembrane region" description="Helical" evidence="1">
    <location>
        <begin position="141"/>
        <end position="159"/>
    </location>
</feature>
<dbReference type="OrthoDB" id="9787129at2"/>
<dbReference type="Proteomes" id="UP000237440">
    <property type="component" value="Unassembled WGS sequence"/>
</dbReference>
<name>A0A2S3VWU2_9PSED</name>
<feature type="transmembrane region" description="Helical" evidence="1">
    <location>
        <begin position="306"/>
        <end position="325"/>
    </location>
</feature>
<feature type="transmembrane region" description="Helical" evidence="1">
    <location>
        <begin position="224"/>
        <end position="247"/>
    </location>
</feature>
<feature type="transmembrane region" description="Helical" evidence="1">
    <location>
        <begin position="29"/>
        <end position="48"/>
    </location>
</feature>
<reference evidence="3" key="1">
    <citation type="submission" date="2017-02" db="EMBL/GenBank/DDBJ databases">
        <authorList>
            <person name="Furmanczyk E.M."/>
        </authorList>
    </citation>
    <scope>NUCLEOTIDE SEQUENCE [LARGE SCALE GENOMIC DNA]</scope>
    <source>
        <strain evidence="3">AP3_22</strain>
    </source>
</reference>
<dbReference type="GO" id="GO:0015128">
    <property type="term" value="F:gluconate transmembrane transporter activity"/>
    <property type="evidence" value="ECO:0007669"/>
    <property type="project" value="InterPro"/>
</dbReference>
<feature type="transmembrane region" description="Helical" evidence="1">
    <location>
        <begin position="430"/>
        <end position="447"/>
    </location>
</feature>
<dbReference type="PIRSF" id="PIRSF002746">
    <property type="entry name" value="Gluconate_transporter"/>
    <property type="match status" value="1"/>
</dbReference>
<feature type="transmembrane region" description="Helical" evidence="1">
    <location>
        <begin position="345"/>
        <end position="367"/>
    </location>
</feature>
<sequence>MQESTWLLGVLFTSIALIIFLIMKVRLHAFIALVIACFVVGFGAGMPVPKIISTLESGIGGTLGFLIAIIGLGGILGKILEESGGAERLAKTLLDNLGSKRAHWVMAIVGAIAGIPVFFEVGFVLLIPLVYVVARETKINTLFLGIPLAISLMTIHCILPPHPAAMAITVMMGADVGTVIIYGLLVGIPTIIVAGPIWVNLYCGREASASQQVFLKAQGQSVGAARTLPGFGITLLTIGLPLILMVFKTATAGLPDEMWIKLAAQFVGNPLIALMISVGFAYWSLGLRQRRTMIELLELTQRSFPALANIIFVIGAGGAFNAVLIESGVGKAISGLLAGSDINLIILAWFVAWLMHFAVGSATVAMVSAAGMIHPMLAADPHLKPEILVIAIGAGSIGWAHVTDSAFWVVKEYLNVSLSDALKKFTGGTVVASIVALLATLLLNYTIS</sequence>
<accession>A0A2S3VWU2</accession>
<feature type="transmembrane region" description="Helical" evidence="1">
    <location>
        <begin position="104"/>
        <end position="134"/>
    </location>
</feature>
<dbReference type="PANTHER" id="PTHR30354">
    <property type="entry name" value="GNT FAMILY GLUCONATE TRANSPORTER"/>
    <property type="match status" value="1"/>
</dbReference>
<dbReference type="NCBIfam" id="TIGR00791">
    <property type="entry name" value="gntP"/>
    <property type="match status" value="1"/>
</dbReference>
<dbReference type="AlphaFoldDB" id="A0A2S3VWU2"/>
<evidence type="ECO:0000313" key="2">
    <source>
        <dbReference type="EMBL" id="POF44392.1"/>
    </source>
</evidence>
<evidence type="ECO:0000256" key="1">
    <source>
        <dbReference type="SAM" id="Phobius"/>
    </source>
</evidence>
<keyword evidence="1" id="KW-0472">Membrane</keyword>
<comment type="caution">
    <text evidence="2">The sequence shown here is derived from an EMBL/GenBank/DDBJ whole genome shotgun (WGS) entry which is preliminary data.</text>
</comment>
<gene>
    <name evidence="2" type="ORF">B0D71_02755</name>
</gene>
<keyword evidence="1" id="KW-1133">Transmembrane helix</keyword>
<dbReference type="InterPro" id="IPR003474">
    <property type="entry name" value="Glcn_transporter"/>
</dbReference>
<feature type="transmembrane region" description="Helical" evidence="1">
    <location>
        <begin position="267"/>
        <end position="285"/>
    </location>
</feature>
<feature type="transmembrane region" description="Helical" evidence="1">
    <location>
        <begin position="387"/>
        <end position="410"/>
    </location>
</feature>
<feature type="transmembrane region" description="Helical" evidence="1">
    <location>
        <begin position="179"/>
        <end position="203"/>
    </location>
</feature>
<dbReference type="GO" id="GO:0005886">
    <property type="term" value="C:plasma membrane"/>
    <property type="evidence" value="ECO:0007669"/>
    <property type="project" value="TreeGrafter"/>
</dbReference>
<proteinExistence type="predicted"/>
<keyword evidence="3" id="KW-1185">Reference proteome</keyword>
<feature type="transmembrane region" description="Helical" evidence="1">
    <location>
        <begin position="5"/>
        <end position="23"/>
    </location>
</feature>
<feature type="transmembrane region" description="Helical" evidence="1">
    <location>
        <begin position="60"/>
        <end position="80"/>
    </location>
</feature>
<dbReference type="Pfam" id="PF02447">
    <property type="entry name" value="GntP_permease"/>
    <property type="match status" value="1"/>
</dbReference>
<protein>
    <submittedName>
        <fullName evidence="2">Permease DsdX</fullName>
    </submittedName>
</protein>
<dbReference type="EMBL" id="MUJK01000001">
    <property type="protein sequence ID" value="POF44392.1"/>
    <property type="molecule type" value="Genomic_DNA"/>
</dbReference>
<dbReference type="RefSeq" id="WP_103394001.1">
    <property type="nucleotide sequence ID" value="NZ_MUJK01000001.1"/>
</dbReference>